<dbReference type="AlphaFoldDB" id="C5CI67"/>
<dbReference type="KEGG" id="kol:Kole_2092"/>
<dbReference type="PROSITE" id="PS51257">
    <property type="entry name" value="PROKAR_LIPOPROTEIN"/>
    <property type="match status" value="1"/>
</dbReference>
<proteinExistence type="predicted"/>
<dbReference type="OrthoDB" id="5507507at2"/>
<dbReference type="PANTHER" id="PTHR37835">
    <property type="entry name" value="ALPHA-CLOSTRIPAIN"/>
    <property type="match status" value="1"/>
</dbReference>
<dbReference type="Pfam" id="PF03415">
    <property type="entry name" value="Peptidase_C11"/>
    <property type="match status" value="1"/>
</dbReference>
<dbReference type="InterPro" id="IPR008964">
    <property type="entry name" value="Invasin/intimin_cell_adhesion"/>
</dbReference>
<dbReference type="eggNOG" id="COG1716">
    <property type="taxonomic scope" value="Bacteria"/>
</dbReference>
<organism evidence="1 2">
    <name type="scientific">Kosmotoga olearia (strain ATCC BAA-1733 / DSM 21960 / TBF 19.5.1)</name>
    <dbReference type="NCBI Taxonomy" id="521045"/>
    <lineage>
        <taxon>Bacteria</taxon>
        <taxon>Thermotogati</taxon>
        <taxon>Thermotogota</taxon>
        <taxon>Thermotogae</taxon>
        <taxon>Kosmotogales</taxon>
        <taxon>Kosmotogaceae</taxon>
        <taxon>Kosmotoga</taxon>
    </lineage>
</organism>
<keyword evidence="2" id="KW-1185">Reference proteome</keyword>
<reference evidence="1 2" key="1">
    <citation type="submission" date="2009-06" db="EMBL/GenBank/DDBJ databases">
        <title>Complete sequence of Thermotogales bacterium TBF 19.5.1.</title>
        <authorList>
            <consortium name="US DOE Joint Genome Institute"/>
            <person name="Lucas S."/>
            <person name="Copeland A."/>
            <person name="Lapidus A."/>
            <person name="Glavina del Rio T."/>
            <person name="Tice H."/>
            <person name="Bruce D."/>
            <person name="Goodwin L."/>
            <person name="Pitluck S."/>
            <person name="Chertkov O."/>
            <person name="Brettin T."/>
            <person name="Detter J.C."/>
            <person name="Han C."/>
            <person name="Schmutz J."/>
            <person name="Larimer F."/>
            <person name="Land M."/>
            <person name="Hauser L."/>
            <person name="Kyrpides N."/>
            <person name="Ovchinnikova G."/>
            <person name="Noll K."/>
        </authorList>
    </citation>
    <scope>NUCLEOTIDE SEQUENCE [LARGE SCALE GENOMIC DNA]</scope>
    <source>
        <strain evidence="2">ATCC BAA-1733 / DSM 21960 / TBF 19.5.1</strain>
    </source>
</reference>
<protein>
    <submittedName>
        <fullName evidence="1">Peptidase C11 clostripain</fullName>
    </submittedName>
</protein>
<sequence>MAKKRFNRLLIFAVISLLFALSLSGCFKPKYEVVTSISPLDLDVTIEGAGFYSKDTMVSFTAPNVEGYNFDHWEVNGVNVGNANPLVIIIDSPKNIVAVYRPLYTIEADSETHYTGKWSYITVTVKDSYGNPVENIAVSLSSDYSGSIARFYSVSTEKVSVDPIVYTDQYGVATFEGYFVSSGEYSCTAYLSDAPKIDRVFQVTVNPIDWLFLVYMGADNNLESAAYVDLGEMETLNNNVAVVGISDVSDSLYEYFTDDFYFWLDETGEMYTEDIGREVDSGSPAELQQFLEDFYSIEANHKALILWNHGGAWLDEDATRTRGIIYDDTSDTFLKIKEVQDVLETVLNGEKLDILGMDACLMSTVEVAYQLRNTSDYFVASAFSEPGDGWDYDFLDDIGPLDDAYDVAKNIVDRYFESLPYTVELSLSVWKMGCMDELYSEIDNFARELDQELTADLKSRILNTYYPAITQYYVDYYHGAVLCEIGDFIGYIYNDEGVSQDVKDSAYSAWVALDAAVPYSLIRGGGANSKGVSIFLPETYDAYNAYYSAFNLLDFWWNYWEILASHILN</sequence>
<reference evidence="1 2" key="2">
    <citation type="journal article" date="2011" name="J. Bacteriol.">
        <title>Genome Sequence of Kosmotoga olearia Strain TBF 19.5.1, a Thermophilic Bacterium with a Wide Growth Temperature Range, Isolated from the Troll B Oil Platform in the North Sea.</title>
        <authorList>
            <person name="Swithers K.S."/>
            <person name="Dipippo J.L."/>
            <person name="Bruce D.C."/>
            <person name="Detter C."/>
            <person name="Tapia R."/>
            <person name="Han S."/>
            <person name="Goodwin L.A."/>
            <person name="Han J."/>
            <person name="Woyke T."/>
            <person name="Pitluck S."/>
            <person name="Pennacchio L."/>
            <person name="Nolan M."/>
            <person name="Mikhailova N."/>
            <person name="Land M.L."/>
            <person name="Nesbo C.L."/>
            <person name="Gogarten J.P."/>
            <person name="Noll K.M."/>
        </authorList>
    </citation>
    <scope>NUCLEOTIDE SEQUENCE [LARGE SCALE GENOMIC DNA]</scope>
    <source>
        <strain evidence="2">ATCC BAA-1733 / DSM 21960 / TBF 19.5.1</strain>
    </source>
</reference>
<dbReference type="STRING" id="521045.Kole_2092"/>
<dbReference type="InterPro" id="IPR005077">
    <property type="entry name" value="Peptidase_C11"/>
</dbReference>
<dbReference type="SUPFAM" id="SSF49373">
    <property type="entry name" value="Invasin/intimin cell-adhesion fragments"/>
    <property type="match status" value="1"/>
</dbReference>
<dbReference type="Gene3D" id="2.60.40.10">
    <property type="entry name" value="Immunoglobulins"/>
    <property type="match status" value="1"/>
</dbReference>
<dbReference type="RefSeq" id="WP_015869410.1">
    <property type="nucleotide sequence ID" value="NC_012785.1"/>
</dbReference>
<accession>C5CI67</accession>
<dbReference type="eggNOG" id="COG1404">
    <property type="taxonomic scope" value="Bacteria"/>
</dbReference>
<evidence type="ECO:0000313" key="2">
    <source>
        <dbReference type="Proteomes" id="UP000002382"/>
    </source>
</evidence>
<dbReference type="InterPro" id="IPR013783">
    <property type="entry name" value="Ig-like_fold"/>
</dbReference>
<name>C5CI67_KOSOT</name>
<dbReference type="EMBL" id="CP001634">
    <property type="protein sequence ID" value="ACR80769.1"/>
    <property type="molecule type" value="Genomic_DNA"/>
</dbReference>
<dbReference type="HOGENOM" id="CLU_034651_0_0_0"/>
<dbReference type="PANTHER" id="PTHR37835:SF1">
    <property type="entry name" value="ALPHA-CLOSTRIPAIN"/>
    <property type="match status" value="1"/>
</dbReference>
<evidence type="ECO:0000313" key="1">
    <source>
        <dbReference type="EMBL" id="ACR80769.1"/>
    </source>
</evidence>
<dbReference type="Proteomes" id="UP000002382">
    <property type="component" value="Chromosome"/>
</dbReference>
<dbReference type="Gene3D" id="3.40.50.11970">
    <property type="match status" value="1"/>
</dbReference>
<gene>
    <name evidence="1" type="ordered locus">Kole_2092</name>
</gene>